<dbReference type="FunFam" id="3.30.1140.32:FF:000002">
    <property type="entry name" value="30S ribosomal protein S3"/>
    <property type="match status" value="1"/>
</dbReference>
<dbReference type="HAMAP" id="MF_01309_B">
    <property type="entry name" value="Ribosomal_uS3_B"/>
    <property type="match status" value="1"/>
</dbReference>
<evidence type="ECO:0000256" key="1">
    <source>
        <dbReference type="ARBA" id="ARBA00010761"/>
    </source>
</evidence>
<dbReference type="FunFam" id="3.30.300.20:FF:000001">
    <property type="entry name" value="30S ribosomal protein S3"/>
    <property type="match status" value="1"/>
</dbReference>
<dbReference type="InterPro" id="IPR004087">
    <property type="entry name" value="KH_dom"/>
</dbReference>
<dbReference type="SMART" id="SM00322">
    <property type="entry name" value="KH"/>
    <property type="match status" value="1"/>
</dbReference>
<evidence type="ECO:0000256" key="4">
    <source>
        <dbReference type="ARBA" id="ARBA00022980"/>
    </source>
</evidence>
<dbReference type="GO" id="GO:0003735">
    <property type="term" value="F:structural constituent of ribosome"/>
    <property type="evidence" value="ECO:0007669"/>
    <property type="project" value="InterPro"/>
</dbReference>
<dbReference type="InterPro" id="IPR057258">
    <property type="entry name" value="Ribosomal_uS3"/>
</dbReference>
<keyword evidence="2" id="KW-0699">rRNA-binding</keyword>
<dbReference type="Gene3D" id="3.30.1140.32">
    <property type="entry name" value="Ribosomal protein S3, C-terminal domain"/>
    <property type="match status" value="1"/>
</dbReference>
<dbReference type="PROSITE" id="PS50823">
    <property type="entry name" value="KH_TYPE_2"/>
    <property type="match status" value="1"/>
</dbReference>
<name>A0A381T6B4_9ZZZZ</name>
<comment type="similarity">
    <text evidence="1">Belongs to the universal ribosomal protein uS3 family.</text>
</comment>
<dbReference type="PROSITE" id="PS00548">
    <property type="entry name" value="RIBOSOMAL_S3"/>
    <property type="match status" value="1"/>
</dbReference>
<sequence>MGQKVHPYGFRLGFNKTWSSRWYADKDYAKLLHEDLALKRDLKKRFSHAGVSKIEIERAANKLKIDIHTSRPGIIIGRKGAEVDKLKIEVQKRTNREVFINIQEIQKPELDAQLIGESVALQLEKRVAFRRAMRKAVESALRFGAKGIKVRVSGRLNGAEISRSEWYLHGQLPLQTLRADIDYGFAEAGTTYGKIGVKVWLYKGERLKPLIGQEEEYSAPRRPRRMG</sequence>
<reference evidence="7" key="1">
    <citation type="submission" date="2018-05" db="EMBL/GenBank/DDBJ databases">
        <authorList>
            <person name="Lanie J.A."/>
            <person name="Ng W.-L."/>
            <person name="Kazmierczak K.M."/>
            <person name="Andrzejewski T.M."/>
            <person name="Davidsen T.M."/>
            <person name="Wayne K.J."/>
            <person name="Tettelin H."/>
            <person name="Glass J.I."/>
            <person name="Rusch D."/>
            <person name="Podicherti R."/>
            <person name="Tsui H.-C.T."/>
            <person name="Winkler M.E."/>
        </authorList>
    </citation>
    <scope>NUCLEOTIDE SEQUENCE</scope>
</reference>
<dbReference type="InterPro" id="IPR009019">
    <property type="entry name" value="KH_sf_prok-type"/>
</dbReference>
<proteinExistence type="inferred from homology"/>
<feature type="domain" description="KH type-2" evidence="6">
    <location>
        <begin position="38"/>
        <end position="106"/>
    </location>
</feature>
<evidence type="ECO:0000256" key="5">
    <source>
        <dbReference type="ARBA" id="ARBA00023274"/>
    </source>
</evidence>
<dbReference type="GO" id="GO:0019843">
    <property type="term" value="F:rRNA binding"/>
    <property type="evidence" value="ECO:0007669"/>
    <property type="project" value="UniProtKB-KW"/>
</dbReference>
<dbReference type="InterPro" id="IPR015946">
    <property type="entry name" value="KH_dom-like_a/b"/>
</dbReference>
<gene>
    <name evidence="7" type="ORF">METZ01_LOCUS63071</name>
</gene>
<dbReference type="Gene3D" id="3.30.300.20">
    <property type="match status" value="1"/>
</dbReference>
<dbReference type="Pfam" id="PF07650">
    <property type="entry name" value="KH_2"/>
    <property type="match status" value="1"/>
</dbReference>
<evidence type="ECO:0000313" key="7">
    <source>
        <dbReference type="EMBL" id="SVA10217.1"/>
    </source>
</evidence>
<keyword evidence="5" id="KW-0687">Ribonucleoprotein</keyword>
<evidence type="ECO:0000259" key="6">
    <source>
        <dbReference type="PROSITE" id="PS50823"/>
    </source>
</evidence>
<dbReference type="PANTHER" id="PTHR11760:SF19">
    <property type="entry name" value="SMALL RIBOSOMAL SUBUNIT PROTEIN US3C"/>
    <property type="match status" value="1"/>
</dbReference>
<keyword evidence="4" id="KW-0689">Ribosomal protein</keyword>
<keyword evidence="3" id="KW-0694">RNA-binding</keyword>
<dbReference type="GO" id="GO:0006412">
    <property type="term" value="P:translation"/>
    <property type="evidence" value="ECO:0007669"/>
    <property type="project" value="InterPro"/>
</dbReference>
<dbReference type="InterPro" id="IPR036419">
    <property type="entry name" value="Ribosomal_S3_C_sf"/>
</dbReference>
<dbReference type="AlphaFoldDB" id="A0A381T6B4"/>
<dbReference type="InterPro" id="IPR001351">
    <property type="entry name" value="Ribosomal_uS3_C"/>
</dbReference>
<dbReference type="InterPro" id="IPR004044">
    <property type="entry name" value="KH_dom_type_2"/>
</dbReference>
<dbReference type="InterPro" id="IPR005704">
    <property type="entry name" value="Ribosomal_uS3_bac-typ"/>
</dbReference>
<dbReference type="NCBIfam" id="TIGR01009">
    <property type="entry name" value="rpsC_bact"/>
    <property type="match status" value="1"/>
</dbReference>
<dbReference type="Pfam" id="PF00189">
    <property type="entry name" value="Ribosomal_S3_C"/>
    <property type="match status" value="1"/>
</dbReference>
<organism evidence="7">
    <name type="scientific">marine metagenome</name>
    <dbReference type="NCBI Taxonomy" id="408172"/>
    <lineage>
        <taxon>unclassified sequences</taxon>
        <taxon>metagenomes</taxon>
        <taxon>ecological metagenomes</taxon>
    </lineage>
</organism>
<dbReference type="SUPFAM" id="SSF54821">
    <property type="entry name" value="Ribosomal protein S3 C-terminal domain"/>
    <property type="match status" value="1"/>
</dbReference>
<evidence type="ECO:0000256" key="3">
    <source>
        <dbReference type="ARBA" id="ARBA00022884"/>
    </source>
</evidence>
<dbReference type="PANTHER" id="PTHR11760">
    <property type="entry name" value="30S/40S RIBOSOMAL PROTEIN S3"/>
    <property type="match status" value="1"/>
</dbReference>
<evidence type="ECO:0000256" key="2">
    <source>
        <dbReference type="ARBA" id="ARBA00022730"/>
    </source>
</evidence>
<dbReference type="CDD" id="cd02412">
    <property type="entry name" value="KH-II_30S_S3"/>
    <property type="match status" value="1"/>
</dbReference>
<dbReference type="GO" id="GO:0022627">
    <property type="term" value="C:cytosolic small ribosomal subunit"/>
    <property type="evidence" value="ECO:0007669"/>
    <property type="project" value="TreeGrafter"/>
</dbReference>
<dbReference type="SUPFAM" id="SSF54814">
    <property type="entry name" value="Prokaryotic type KH domain (KH-domain type II)"/>
    <property type="match status" value="1"/>
</dbReference>
<accession>A0A381T6B4</accession>
<dbReference type="InterPro" id="IPR018280">
    <property type="entry name" value="Ribosomal_uS3_CS"/>
</dbReference>
<dbReference type="EMBL" id="UINC01003905">
    <property type="protein sequence ID" value="SVA10217.1"/>
    <property type="molecule type" value="Genomic_DNA"/>
</dbReference>
<protein>
    <recommendedName>
        <fullName evidence="6">KH type-2 domain-containing protein</fullName>
    </recommendedName>
</protein>